<evidence type="ECO:0000256" key="7">
    <source>
        <dbReference type="SAM" id="Phobius"/>
    </source>
</evidence>
<dbReference type="GO" id="GO:0008395">
    <property type="term" value="F:steroid hydroxylase activity"/>
    <property type="evidence" value="ECO:0007669"/>
    <property type="project" value="TreeGrafter"/>
</dbReference>
<dbReference type="InterPro" id="IPR036396">
    <property type="entry name" value="Cyt_P450_sf"/>
</dbReference>
<dbReference type="GO" id="GO:0016705">
    <property type="term" value="F:oxidoreductase activity, acting on paired donors, with incorporation or reduction of molecular oxygen"/>
    <property type="evidence" value="ECO:0007669"/>
    <property type="project" value="InterPro"/>
</dbReference>
<dbReference type="PANTHER" id="PTHR24304:SF2">
    <property type="entry name" value="24-HYDROXYCHOLESTEROL 7-ALPHA-HYDROXYLASE"/>
    <property type="match status" value="1"/>
</dbReference>
<accession>A0A2T2NLV3</accession>
<dbReference type="Proteomes" id="UP000240883">
    <property type="component" value="Unassembled WGS sequence"/>
</dbReference>
<dbReference type="STRING" id="1448308.A0A2T2NLV3"/>
<dbReference type="InterPro" id="IPR002403">
    <property type="entry name" value="Cyt_P450_E_grp-IV"/>
</dbReference>
<dbReference type="GO" id="GO:0005506">
    <property type="term" value="F:iron ion binding"/>
    <property type="evidence" value="ECO:0007669"/>
    <property type="project" value="InterPro"/>
</dbReference>
<dbReference type="Pfam" id="PF00067">
    <property type="entry name" value="p450"/>
    <property type="match status" value="1"/>
</dbReference>
<dbReference type="SUPFAM" id="SSF48264">
    <property type="entry name" value="Cytochrome P450"/>
    <property type="match status" value="1"/>
</dbReference>
<gene>
    <name evidence="8" type="ORF">BS50DRAFT_589000</name>
</gene>
<evidence type="ECO:0000313" key="9">
    <source>
        <dbReference type="Proteomes" id="UP000240883"/>
    </source>
</evidence>
<comment type="cofactor">
    <cofactor evidence="1 6">
        <name>heme</name>
        <dbReference type="ChEBI" id="CHEBI:30413"/>
    </cofactor>
</comment>
<keyword evidence="7" id="KW-0812">Transmembrane</keyword>
<dbReference type="GO" id="GO:0020037">
    <property type="term" value="F:heme binding"/>
    <property type="evidence" value="ECO:0007669"/>
    <property type="project" value="InterPro"/>
</dbReference>
<dbReference type="PANTHER" id="PTHR24304">
    <property type="entry name" value="CYTOCHROME P450 FAMILY 7"/>
    <property type="match status" value="1"/>
</dbReference>
<keyword evidence="5 6" id="KW-0408">Iron</keyword>
<feature type="transmembrane region" description="Helical" evidence="7">
    <location>
        <begin position="6"/>
        <end position="29"/>
    </location>
</feature>
<dbReference type="InterPro" id="IPR001128">
    <property type="entry name" value="Cyt_P450"/>
</dbReference>
<sequence>MSFILIIAFFIIFPFLTSNISTAIFFRTVRSRRLNKKPPTLPYWVPILYHALGFATGAPANFAKLMTRKEFGQYSPFVVRAGLYPYLVLRSIDHVKKILNSPAQFSTKLVRVELFSRVLGAPKEALNVYRGFNSEREESILVDQTHSALPQAYLQGTPLASLTQVYSAALSRRLSTKWFQPKSWTSIEDLWSFFQFEITRATAETIFGSSLPDQYTQLAKDFWKFDAEIQGVTPGLPRPPAPIPHVARDKLIENLKKWLQAVHGGNDFAKLGEEDPEWDEKLGSKYFQARDAALANIPAMAIYQTRATEALAVLLGMNSQTMPATFWYIVEILRDPFLCKYLNTEIAKNYNKKTGTYNINAIAALPILKSIHAEVSRLRTAAIIVRQNEGNDFQLDNKWTIPKGMSVVAFSQDLALDTEAWRKARPETVERPLEEFWPERFLVTDKQTRRSNKIGTGRFSMDGLESVHIAPKAGNDFCPGDSFTEVVQAATLIVLFTEYEVELSEPDYLENILPPLREVAYGTVKPLDKVSMRIRLKDSPKK</sequence>
<feature type="transmembrane region" description="Helical" evidence="7">
    <location>
        <begin position="41"/>
        <end position="60"/>
    </location>
</feature>
<name>A0A2T2NLV3_CORCC</name>
<protein>
    <submittedName>
        <fullName evidence="8">Putative cytochrome-like protein P450</fullName>
    </submittedName>
</protein>
<keyword evidence="4 6" id="KW-0479">Metal-binding</keyword>
<comment type="similarity">
    <text evidence="2">Belongs to the cytochrome P450 family.</text>
</comment>
<dbReference type="PRINTS" id="PR00465">
    <property type="entry name" value="EP450IV"/>
</dbReference>
<keyword evidence="9" id="KW-1185">Reference proteome</keyword>
<evidence type="ECO:0000256" key="5">
    <source>
        <dbReference type="ARBA" id="ARBA00023004"/>
    </source>
</evidence>
<evidence type="ECO:0000256" key="4">
    <source>
        <dbReference type="ARBA" id="ARBA00022723"/>
    </source>
</evidence>
<evidence type="ECO:0000256" key="3">
    <source>
        <dbReference type="ARBA" id="ARBA00022617"/>
    </source>
</evidence>
<organism evidence="8 9">
    <name type="scientific">Corynespora cassiicola Philippines</name>
    <dbReference type="NCBI Taxonomy" id="1448308"/>
    <lineage>
        <taxon>Eukaryota</taxon>
        <taxon>Fungi</taxon>
        <taxon>Dikarya</taxon>
        <taxon>Ascomycota</taxon>
        <taxon>Pezizomycotina</taxon>
        <taxon>Dothideomycetes</taxon>
        <taxon>Pleosporomycetidae</taxon>
        <taxon>Pleosporales</taxon>
        <taxon>Corynesporascaceae</taxon>
        <taxon>Corynespora</taxon>
    </lineage>
</organism>
<keyword evidence="7" id="KW-0472">Membrane</keyword>
<dbReference type="AlphaFoldDB" id="A0A2T2NLV3"/>
<evidence type="ECO:0000313" key="8">
    <source>
        <dbReference type="EMBL" id="PSN66246.1"/>
    </source>
</evidence>
<evidence type="ECO:0000256" key="1">
    <source>
        <dbReference type="ARBA" id="ARBA00001971"/>
    </source>
</evidence>
<feature type="binding site" description="axial binding residue" evidence="6">
    <location>
        <position position="478"/>
    </location>
    <ligand>
        <name>heme</name>
        <dbReference type="ChEBI" id="CHEBI:30413"/>
    </ligand>
    <ligandPart>
        <name>Fe</name>
        <dbReference type="ChEBI" id="CHEBI:18248"/>
    </ligandPart>
</feature>
<keyword evidence="7" id="KW-1133">Transmembrane helix</keyword>
<evidence type="ECO:0000256" key="2">
    <source>
        <dbReference type="ARBA" id="ARBA00010617"/>
    </source>
</evidence>
<reference evidence="8 9" key="1">
    <citation type="journal article" date="2018" name="Front. Microbiol.">
        <title>Genome-Wide Analysis of Corynespora cassiicola Leaf Fall Disease Putative Effectors.</title>
        <authorList>
            <person name="Lopez D."/>
            <person name="Ribeiro S."/>
            <person name="Label P."/>
            <person name="Fumanal B."/>
            <person name="Venisse J.S."/>
            <person name="Kohler A."/>
            <person name="de Oliveira R.R."/>
            <person name="Labutti K."/>
            <person name="Lipzen A."/>
            <person name="Lail K."/>
            <person name="Bauer D."/>
            <person name="Ohm R.A."/>
            <person name="Barry K.W."/>
            <person name="Spatafora J."/>
            <person name="Grigoriev I.V."/>
            <person name="Martin F.M."/>
            <person name="Pujade-Renaud V."/>
        </authorList>
    </citation>
    <scope>NUCLEOTIDE SEQUENCE [LARGE SCALE GENOMIC DNA]</scope>
    <source>
        <strain evidence="8 9">Philippines</strain>
    </source>
</reference>
<evidence type="ECO:0000256" key="6">
    <source>
        <dbReference type="PIRSR" id="PIRSR602403-1"/>
    </source>
</evidence>
<proteinExistence type="inferred from homology"/>
<dbReference type="EMBL" id="KZ678136">
    <property type="protein sequence ID" value="PSN66246.1"/>
    <property type="molecule type" value="Genomic_DNA"/>
</dbReference>
<dbReference type="OrthoDB" id="3366823at2759"/>
<keyword evidence="3 6" id="KW-0349">Heme</keyword>
<dbReference type="InterPro" id="IPR050529">
    <property type="entry name" value="CYP450_sterol_14alpha_dmase"/>
</dbReference>
<dbReference type="Gene3D" id="1.10.630.10">
    <property type="entry name" value="Cytochrome P450"/>
    <property type="match status" value="1"/>
</dbReference>